<evidence type="ECO:0000313" key="2">
    <source>
        <dbReference type="EMBL" id="KAL1880385.1"/>
    </source>
</evidence>
<feature type="compositionally biased region" description="Basic and acidic residues" evidence="1">
    <location>
        <begin position="192"/>
        <end position="209"/>
    </location>
</feature>
<evidence type="ECO:0000256" key="1">
    <source>
        <dbReference type="SAM" id="MobiDB-lite"/>
    </source>
</evidence>
<name>A0ABR3XXJ4_9EURO</name>
<keyword evidence="3" id="KW-1185">Reference proteome</keyword>
<dbReference type="Proteomes" id="UP001583193">
    <property type="component" value="Unassembled WGS sequence"/>
</dbReference>
<comment type="caution">
    <text evidence="2">The sequence shown here is derived from an EMBL/GenBank/DDBJ whole genome shotgun (WGS) entry which is preliminary data.</text>
</comment>
<dbReference type="EMBL" id="JAVDPF010000009">
    <property type="protein sequence ID" value="KAL1880385.1"/>
    <property type="molecule type" value="Genomic_DNA"/>
</dbReference>
<sequence length="209" mass="22494">MSEFRNIESLNNKQGEFKPGVAPTVPHPETKGTHKPGVKASPADYAPEFHAETLPPGTAPASSSYQPNPINEVPGQANNDDTLRGHGKESTYTAANSIPGATSQDVHQGLGHPGVGQTSTEIRHDGQHHRKHVGQGLEGVGASRGSEVDEGARPDQRGIERDEARGGQHGDKGSLAAEDRQPESAETVAAEWKYEPSTKRNHDYDQRYR</sequence>
<gene>
    <name evidence="2" type="ORF">Plec18167_003789</name>
</gene>
<proteinExistence type="predicted"/>
<protein>
    <submittedName>
        <fullName evidence="2">Uncharacterized protein</fullName>
    </submittedName>
</protein>
<evidence type="ECO:0000313" key="3">
    <source>
        <dbReference type="Proteomes" id="UP001583193"/>
    </source>
</evidence>
<feature type="compositionally biased region" description="Basic and acidic residues" evidence="1">
    <location>
        <begin position="146"/>
        <end position="183"/>
    </location>
</feature>
<feature type="region of interest" description="Disordered" evidence="1">
    <location>
        <begin position="1"/>
        <end position="209"/>
    </location>
</feature>
<organism evidence="2 3">
    <name type="scientific">Paecilomyces lecythidis</name>
    <dbReference type="NCBI Taxonomy" id="3004212"/>
    <lineage>
        <taxon>Eukaryota</taxon>
        <taxon>Fungi</taxon>
        <taxon>Dikarya</taxon>
        <taxon>Ascomycota</taxon>
        <taxon>Pezizomycotina</taxon>
        <taxon>Eurotiomycetes</taxon>
        <taxon>Eurotiomycetidae</taxon>
        <taxon>Eurotiales</taxon>
        <taxon>Thermoascaceae</taxon>
        <taxon>Paecilomyces</taxon>
    </lineage>
</organism>
<feature type="compositionally biased region" description="Polar residues" evidence="1">
    <location>
        <begin position="90"/>
        <end position="106"/>
    </location>
</feature>
<accession>A0ABR3XXJ4</accession>
<feature type="compositionally biased region" description="Polar residues" evidence="1">
    <location>
        <begin position="60"/>
        <end position="69"/>
    </location>
</feature>
<reference evidence="2 3" key="1">
    <citation type="journal article" date="2024" name="IMA Fungus">
        <title>IMA Genome - F19 : A genome assembly and annotation guide to empower mycologists, including annotated draft genome sequences of Ceratocystis pirilliformis, Diaporthe australafricana, Fusarium ophioides, Paecilomyces lecythidis, and Sporothrix stenoceras.</title>
        <authorList>
            <person name="Aylward J."/>
            <person name="Wilson A.M."/>
            <person name="Visagie C.M."/>
            <person name="Spraker J."/>
            <person name="Barnes I."/>
            <person name="Buitendag C."/>
            <person name="Ceriani C."/>
            <person name="Del Mar Angel L."/>
            <person name="du Plessis D."/>
            <person name="Fuchs T."/>
            <person name="Gasser K."/>
            <person name="Kramer D."/>
            <person name="Li W."/>
            <person name="Munsamy K."/>
            <person name="Piso A."/>
            <person name="Price J.L."/>
            <person name="Sonnekus B."/>
            <person name="Thomas C."/>
            <person name="van der Nest A."/>
            <person name="van Dijk A."/>
            <person name="van Heerden A."/>
            <person name="van Vuuren N."/>
            <person name="Yilmaz N."/>
            <person name="Duong T.A."/>
            <person name="van der Merwe N.A."/>
            <person name="Wingfield M.J."/>
            <person name="Wingfield B.D."/>
        </authorList>
    </citation>
    <scope>NUCLEOTIDE SEQUENCE [LARGE SCALE GENOMIC DNA]</scope>
    <source>
        <strain evidence="2 3">CMW 18167</strain>
    </source>
</reference>